<feature type="region of interest" description="Disordered" evidence="5">
    <location>
        <begin position="183"/>
        <end position="207"/>
    </location>
</feature>
<evidence type="ECO:0000256" key="4">
    <source>
        <dbReference type="PROSITE-ProRule" id="PRU00175"/>
    </source>
</evidence>
<dbReference type="AlphaFoldDB" id="A0A507EHT7"/>
<protein>
    <recommendedName>
        <fullName evidence="6">RING-type domain-containing protein</fullName>
    </recommendedName>
</protein>
<dbReference type="PANTHER" id="PTHR15710">
    <property type="entry name" value="E3 UBIQUITIN-PROTEIN LIGASE PRAJA"/>
    <property type="match status" value="1"/>
</dbReference>
<sequence>MATYYEEHDMEDPNARRRNNNNNGELNPNLDDFMAVAPTPTPTSTSTRTSEQETILGLASIFTSLRSNPAVQASGDQQQVLESLISQLNQDAQFGTQGKPPASKFFVRNLPSVKAPSNPCAICVEHFTATEDDPAKILPCKHIFHKQCLTPWLKLHNTCPFCRFEVQTDDAVYERDRKKRMKVEAKKRGLDLDDDDDDEDPMGHMYG</sequence>
<keyword evidence="8" id="KW-1185">Reference proteome</keyword>
<keyword evidence="1" id="KW-0479">Metal-binding</keyword>
<dbReference type="InterPro" id="IPR013083">
    <property type="entry name" value="Znf_RING/FYVE/PHD"/>
</dbReference>
<dbReference type="GO" id="GO:0005737">
    <property type="term" value="C:cytoplasm"/>
    <property type="evidence" value="ECO:0007669"/>
    <property type="project" value="TreeGrafter"/>
</dbReference>
<dbReference type="STRING" id="246404.A0A507EHT7"/>
<comment type="caution">
    <text evidence="7">The sequence shown here is derived from an EMBL/GenBank/DDBJ whole genome shotgun (WGS) entry which is preliminary data.</text>
</comment>
<dbReference type="PROSITE" id="PS50089">
    <property type="entry name" value="ZF_RING_2"/>
    <property type="match status" value="1"/>
</dbReference>
<feature type="compositionally biased region" description="Low complexity" evidence="5">
    <location>
        <begin position="20"/>
        <end position="29"/>
    </location>
</feature>
<dbReference type="GO" id="GO:0016567">
    <property type="term" value="P:protein ubiquitination"/>
    <property type="evidence" value="ECO:0007669"/>
    <property type="project" value="TreeGrafter"/>
</dbReference>
<dbReference type="CDD" id="cd16454">
    <property type="entry name" value="RING-H2_PA-TM-RING"/>
    <property type="match status" value="1"/>
</dbReference>
<feature type="region of interest" description="Disordered" evidence="5">
    <location>
        <begin position="1"/>
        <end position="31"/>
    </location>
</feature>
<dbReference type="SUPFAM" id="SSF57850">
    <property type="entry name" value="RING/U-box"/>
    <property type="match status" value="1"/>
</dbReference>
<dbReference type="PANTHER" id="PTHR15710:SF217">
    <property type="entry name" value="E3 UBIQUITIN-PROTEIN LIGASE RDUF2"/>
    <property type="match status" value="1"/>
</dbReference>
<dbReference type="EMBL" id="QEAP01000613">
    <property type="protein sequence ID" value="TPX63352.1"/>
    <property type="molecule type" value="Genomic_DNA"/>
</dbReference>
<proteinExistence type="predicted"/>
<accession>A0A507EHT7</accession>
<dbReference type="OrthoDB" id="8062037at2759"/>
<name>A0A507EHT7_9FUNG</name>
<gene>
    <name evidence="7" type="ORF">CcCBS67573_g08708</name>
</gene>
<dbReference type="Pfam" id="PF13639">
    <property type="entry name" value="zf-RING_2"/>
    <property type="match status" value="1"/>
</dbReference>
<feature type="domain" description="RING-type" evidence="6">
    <location>
        <begin position="120"/>
        <end position="163"/>
    </location>
</feature>
<evidence type="ECO:0000256" key="3">
    <source>
        <dbReference type="ARBA" id="ARBA00022833"/>
    </source>
</evidence>
<dbReference type="GO" id="GO:0061630">
    <property type="term" value="F:ubiquitin protein ligase activity"/>
    <property type="evidence" value="ECO:0007669"/>
    <property type="project" value="TreeGrafter"/>
</dbReference>
<evidence type="ECO:0000256" key="2">
    <source>
        <dbReference type="ARBA" id="ARBA00022771"/>
    </source>
</evidence>
<keyword evidence="2 4" id="KW-0863">Zinc-finger</keyword>
<keyword evidence="3" id="KW-0862">Zinc</keyword>
<evidence type="ECO:0000313" key="8">
    <source>
        <dbReference type="Proteomes" id="UP000320333"/>
    </source>
</evidence>
<dbReference type="Gene3D" id="3.30.40.10">
    <property type="entry name" value="Zinc/RING finger domain, C3HC4 (zinc finger)"/>
    <property type="match status" value="1"/>
</dbReference>
<evidence type="ECO:0000256" key="1">
    <source>
        <dbReference type="ARBA" id="ARBA00022723"/>
    </source>
</evidence>
<evidence type="ECO:0000313" key="7">
    <source>
        <dbReference type="EMBL" id="TPX63352.1"/>
    </source>
</evidence>
<reference evidence="7 8" key="1">
    <citation type="journal article" date="2019" name="Sci. Rep.">
        <title>Comparative genomics of chytrid fungi reveal insights into the obligate biotrophic and pathogenic lifestyle of Synchytrium endobioticum.</title>
        <authorList>
            <person name="van de Vossenberg B.T.L.H."/>
            <person name="Warris S."/>
            <person name="Nguyen H.D.T."/>
            <person name="van Gent-Pelzer M.P.E."/>
            <person name="Joly D.L."/>
            <person name="van de Geest H.C."/>
            <person name="Bonants P.J.M."/>
            <person name="Smith D.S."/>
            <person name="Levesque C.A."/>
            <person name="van der Lee T.A.J."/>
        </authorList>
    </citation>
    <scope>NUCLEOTIDE SEQUENCE [LARGE SCALE GENOMIC DNA]</scope>
    <source>
        <strain evidence="7 8">CBS 675.73</strain>
    </source>
</reference>
<evidence type="ECO:0000259" key="6">
    <source>
        <dbReference type="PROSITE" id="PS50089"/>
    </source>
</evidence>
<dbReference type="Proteomes" id="UP000320333">
    <property type="component" value="Unassembled WGS sequence"/>
</dbReference>
<dbReference type="SMART" id="SM00184">
    <property type="entry name" value="RING"/>
    <property type="match status" value="1"/>
</dbReference>
<feature type="compositionally biased region" description="Basic and acidic residues" evidence="5">
    <location>
        <begin position="1"/>
        <end position="15"/>
    </location>
</feature>
<organism evidence="7 8">
    <name type="scientific">Chytriomyces confervae</name>
    <dbReference type="NCBI Taxonomy" id="246404"/>
    <lineage>
        <taxon>Eukaryota</taxon>
        <taxon>Fungi</taxon>
        <taxon>Fungi incertae sedis</taxon>
        <taxon>Chytridiomycota</taxon>
        <taxon>Chytridiomycota incertae sedis</taxon>
        <taxon>Chytridiomycetes</taxon>
        <taxon>Chytridiales</taxon>
        <taxon>Chytriomycetaceae</taxon>
        <taxon>Chytriomyces</taxon>
    </lineage>
</organism>
<dbReference type="GO" id="GO:0008270">
    <property type="term" value="F:zinc ion binding"/>
    <property type="evidence" value="ECO:0007669"/>
    <property type="project" value="UniProtKB-KW"/>
</dbReference>
<dbReference type="InterPro" id="IPR001841">
    <property type="entry name" value="Znf_RING"/>
</dbReference>
<evidence type="ECO:0000256" key="5">
    <source>
        <dbReference type="SAM" id="MobiDB-lite"/>
    </source>
</evidence>